<evidence type="ECO:0000313" key="3">
    <source>
        <dbReference type="Proteomes" id="UP000234331"/>
    </source>
</evidence>
<organism evidence="2 3">
    <name type="scientific">Frankia canadensis</name>
    <dbReference type="NCBI Taxonomy" id="1836972"/>
    <lineage>
        <taxon>Bacteria</taxon>
        <taxon>Bacillati</taxon>
        <taxon>Actinomycetota</taxon>
        <taxon>Actinomycetes</taxon>
        <taxon>Frankiales</taxon>
        <taxon>Frankiaceae</taxon>
        <taxon>Frankia</taxon>
    </lineage>
</organism>
<dbReference type="RefSeq" id="WP_101836287.1">
    <property type="nucleotide sequence ID" value="NZ_FZMO01000558.1"/>
</dbReference>
<dbReference type="Gene3D" id="3.90.820.10">
    <property type="entry name" value="Structural Genomics, Unknown Function 30-nov-00 1gh9 Mol_id"/>
    <property type="match status" value="1"/>
</dbReference>
<dbReference type="GO" id="GO:0019290">
    <property type="term" value="P:siderophore biosynthetic process"/>
    <property type="evidence" value="ECO:0007669"/>
    <property type="project" value="TreeGrafter"/>
</dbReference>
<dbReference type="PANTHER" id="PTHR38444">
    <property type="entry name" value="ENTEROBACTIN BIOSYNTHESIS PROTEIN YBDZ"/>
    <property type="match status" value="1"/>
</dbReference>
<evidence type="ECO:0000259" key="1">
    <source>
        <dbReference type="SMART" id="SM00923"/>
    </source>
</evidence>
<accession>A0A2I2L288</accession>
<proteinExistence type="predicted"/>
<dbReference type="InterPro" id="IPR005153">
    <property type="entry name" value="MbtH-like_dom"/>
</dbReference>
<keyword evidence="3" id="KW-1185">Reference proteome</keyword>
<dbReference type="InterPro" id="IPR038020">
    <property type="entry name" value="MbtH-like_sf"/>
</dbReference>
<dbReference type="Pfam" id="PF03621">
    <property type="entry name" value="MbtH"/>
    <property type="match status" value="1"/>
</dbReference>
<evidence type="ECO:0000313" key="2">
    <source>
        <dbReference type="EMBL" id="SNQ52015.1"/>
    </source>
</evidence>
<dbReference type="AlphaFoldDB" id="A0A2I2L288"/>
<dbReference type="PANTHER" id="PTHR38444:SF1">
    <property type="entry name" value="ENTEROBACTIN BIOSYNTHESIS PROTEIN YBDZ"/>
    <property type="match status" value="1"/>
</dbReference>
<protein>
    <submittedName>
        <fullName evidence="2">Antibiotic synthesis protein MbtH (Modular protein)</fullName>
    </submittedName>
</protein>
<reference evidence="2 3" key="1">
    <citation type="submission" date="2017-06" db="EMBL/GenBank/DDBJ databases">
        <authorList>
            <person name="Kim H.J."/>
            <person name="Triplett B.A."/>
        </authorList>
    </citation>
    <scope>NUCLEOTIDE SEQUENCE [LARGE SCALE GENOMIC DNA]</scope>
    <source>
        <strain evidence="2">FRACA_ARgP5</strain>
    </source>
</reference>
<feature type="domain" description="MbtH-like" evidence="1">
    <location>
        <begin position="8"/>
        <end position="57"/>
    </location>
</feature>
<dbReference type="SUPFAM" id="SSF160582">
    <property type="entry name" value="MbtH-like"/>
    <property type="match status" value="1"/>
</dbReference>
<sequence length="73" mass="8236">MPATGAATTTEHEQRYQVLINQEEQYALFPEGLPAPRSWVPAGFSGTEDECIAHVDAHWADTRPLSLRRRQET</sequence>
<dbReference type="SMART" id="SM00923">
    <property type="entry name" value="MbtH"/>
    <property type="match status" value="1"/>
</dbReference>
<name>A0A2I2L288_9ACTN</name>
<dbReference type="GO" id="GO:0005829">
    <property type="term" value="C:cytosol"/>
    <property type="evidence" value="ECO:0007669"/>
    <property type="project" value="TreeGrafter"/>
</dbReference>
<dbReference type="Proteomes" id="UP000234331">
    <property type="component" value="Unassembled WGS sequence"/>
</dbReference>
<dbReference type="EMBL" id="FZMO01000558">
    <property type="protein sequence ID" value="SNQ52015.1"/>
    <property type="molecule type" value="Genomic_DNA"/>
</dbReference>
<dbReference type="InterPro" id="IPR037407">
    <property type="entry name" value="MLP_fam"/>
</dbReference>
<gene>
    <name evidence="2" type="ORF">FRACA_90018</name>
</gene>
<dbReference type="OrthoDB" id="7584480at2"/>